<dbReference type="InterPro" id="IPR008928">
    <property type="entry name" value="6-hairpin_glycosidase_sf"/>
</dbReference>
<dbReference type="EMBL" id="JAVDSB010000002">
    <property type="protein sequence ID" value="MDR6550613.1"/>
    <property type="molecule type" value="Genomic_DNA"/>
</dbReference>
<comment type="caution">
    <text evidence="1">The sequence shown here is derived from an EMBL/GenBank/DDBJ whole genome shotgun (WGS) entry which is preliminary data.</text>
</comment>
<keyword evidence="2" id="KW-1185">Reference proteome</keyword>
<evidence type="ECO:0000313" key="1">
    <source>
        <dbReference type="EMBL" id="MDR6550613.1"/>
    </source>
</evidence>
<dbReference type="RefSeq" id="WP_310225583.1">
    <property type="nucleotide sequence ID" value="NZ_JAVDSB010000002.1"/>
</dbReference>
<name>A0ABU1NT50_9BACL</name>
<reference evidence="1 2" key="1">
    <citation type="submission" date="2023-07" db="EMBL/GenBank/DDBJ databases">
        <title>Sorghum-associated microbial communities from plants grown in Nebraska, USA.</title>
        <authorList>
            <person name="Schachtman D."/>
        </authorList>
    </citation>
    <scope>NUCLEOTIDE SEQUENCE [LARGE SCALE GENOMIC DNA]</scope>
    <source>
        <strain evidence="1 2">CC258</strain>
    </source>
</reference>
<dbReference type="InterPro" id="IPR012341">
    <property type="entry name" value="6hp_glycosidase-like_sf"/>
</dbReference>
<proteinExistence type="predicted"/>
<organism evidence="1 2">
    <name type="scientific">Paenibacillus qinlingensis</name>
    <dbReference type="NCBI Taxonomy" id="1837343"/>
    <lineage>
        <taxon>Bacteria</taxon>
        <taxon>Bacillati</taxon>
        <taxon>Bacillota</taxon>
        <taxon>Bacilli</taxon>
        <taxon>Bacillales</taxon>
        <taxon>Paenibacillaceae</taxon>
        <taxon>Paenibacillus</taxon>
    </lineage>
</organism>
<sequence>MTLFSDLNIKHKLPFGILQSIKAESVHEEDLIWKISAKETHTIELCFGFGPSFVLQKTREWYILPMDEGGMDLEGDSYAWVLPQDPHSTDNSWLIRAEGTIRIIADPEQEIRVHVTSEHCELIPFECRPHADCFGNRYRFDFEQGEQLGKTLAAFYWGTMLPTVIEKTKAADYPESDGFVLSTLMKDVYAGTYPDVDHEFQIKGRMAWGNDLDTAVIRRMMELQFKLMREDPQELWRNPCAVQPDGTREYHVRRNSLDGKANANMFLITGNVEVVESAWLYVAVTKDREWLSRHIEDLEGAASGIEAYIDRKGRLWSDVYYEDQVMKDGRESLATALAANSFQLLSQLEQYLQREDKAECYAKIASRLSEVMVEPLPNGYWDPANRRFVDWIDRHGEVHDHIHLLANELPVMFSYATAEQEKAVMALMDAKRTAFQRFPSFVAAEIEHYTDTELGDGGPYDLCAAGRYWCWDAAFWSWKKDRDMLAGQLQRVSEQAAKESYIMGERYDMDYVYYVDGKDWHGAAHYYEYPCVFSWVFIHEYVGIRFSLEADLRIEPKLRSYGRVELQQSHFQIAYEYTSSGFSLTNLSESDRVFEVDLSALFPGNSCSLLSVAAGEAIFLPCVPKEG</sequence>
<dbReference type="Gene3D" id="1.50.10.10">
    <property type="match status" value="1"/>
</dbReference>
<dbReference type="SUPFAM" id="SSF48208">
    <property type="entry name" value="Six-hairpin glycosidases"/>
    <property type="match status" value="1"/>
</dbReference>
<evidence type="ECO:0000313" key="2">
    <source>
        <dbReference type="Proteomes" id="UP001267290"/>
    </source>
</evidence>
<dbReference type="Proteomes" id="UP001267290">
    <property type="component" value="Unassembled WGS sequence"/>
</dbReference>
<protein>
    <submittedName>
        <fullName evidence="1">Uncharacterized protein</fullName>
    </submittedName>
</protein>
<gene>
    <name evidence="1" type="ORF">J2736_001800</name>
</gene>
<accession>A0ABU1NT50</accession>